<dbReference type="SUPFAM" id="SSF53098">
    <property type="entry name" value="Ribonuclease H-like"/>
    <property type="match status" value="1"/>
</dbReference>
<reference evidence="2" key="2">
    <citation type="submission" date="2023-02" db="EMBL/GenBank/DDBJ databases">
        <authorList>
            <person name="Swenson N.G."/>
            <person name="Wegrzyn J.L."/>
            <person name="Mcevoy S.L."/>
        </authorList>
    </citation>
    <scope>NUCLEOTIDE SEQUENCE</scope>
    <source>
        <strain evidence="2">91603</strain>
        <tissue evidence="2">Leaf</tissue>
    </source>
</reference>
<evidence type="ECO:0000313" key="2">
    <source>
        <dbReference type="EMBL" id="KAI9191517.1"/>
    </source>
</evidence>
<dbReference type="InterPro" id="IPR053151">
    <property type="entry name" value="RNase_H-like"/>
</dbReference>
<dbReference type="EMBL" id="JAJSOW010000004">
    <property type="protein sequence ID" value="KAI9191517.1"/>
    <property type="molecule type" value="Genomic_DNA"/>
</dbReference>
<dbReference type="Pfam" id="PF13456">
    <property type="entry name" value="RVT_3"/>
    <property type="match status" value="1"/>
</dbReference>
<dbReference type="GO" id="GO:0003676">
    <property type="term" value="F:nucleic acid binding"/>
    <property type="evidence" value="ECO:0007669"/>
    <property type="project" value="InterPro"/>
</dbReference>
<keyword evidence="3" id="KW-1185">Reference proteome</keyword>
<dbReference type="Gene3D" id="3.30.420.10">
    <property type="entry name" value="Ribonuclease H-like superfamily/Ribonuclease H"/>
    <property type="match status" value="1"/>
</dbReference>
<gene>
    <name evidence="2" type="ORF">LWI28_009422</name>
</gene>
<dbReference type="PANTHER" id="PTHR47723:SF19">
    <property type="entry name" value="POLYNUCLEOTIDYL TRANSFERASE, RIBONUCLEASE H-LIKE SUPERFAMILY PROTEIN"/>
    <property type="match status" value="1"/>
</dbReference>
<organism evidence="2 3">
    <name type="scientific">Acer negundo</name>
    <name type="common">Box elder</name>
    <dbReference type="NCBI Taxonomy" id="4023"/>
    <lineage>
        <taxon>Eukaryota</taxon>
        <taxon>Viridiplantae</taxon>
        <taxon>Streptophyta</taxon>
        <taxon>Embryophyta</taxon>
        <taxon>Tracheophyta</taxon>
        <taxon>Spermatophyta</taxon>
        <taxon>Magnoliopsida</taxon>
        <taxon>eudicotyledons</taxon>
        <taxon>Gunneridae</taxon>
        <taxon>Pentapetalae</taxon>
        <taxon>rosids</taxon>
        <taxon>malvids</taxon>
        <taxon>Sapindales</taxon>
        <taxon>Sapindaceae</taxon>
        <taxon>Hippocastanoideae</taxon>
        <taxon>Acereae</taxon>
        <taxon>Acer</taxon>
    </lineage>
</organism>
<dbReference type="AlphaFoldDB" id="A0AAD5J9Y5"/>
<dbReference type="InterPro" id="IPR012337">
    <property type="entry name" value="RNaseH-like_sf"/>
</dbReference>
<dbReference type="InterPro" id="IPR036397">
    <property type="entry name" value="RNaseH_sf"/>
</dbReference>
<evidence type="ECO:0000259" key="1">
    <source>
        <dbReference type="PROSITE" id="PS50879"/>
    </source>
</evidence>
<dbReference type="PANTHER" id="PTHR47723">
    <property type="entry name" value="OS05G0353850 PROTEIN"/>
    <property type="match status" value="1"/>
</dbReference>
<reference evidence="2" key="1">
    <citation type="journal article" date="2022" name="Plant J.">
        <title>Strategies of tolerance reflected in two North American maple genomes.</title>
        <authorList>
            <person name="McEvoy S.L."/>
            <person name="Sezen U.U."/>
            <person name="Trouern-Trend A."/>
            <person name="McMahon S.M."/>
            <person name="Schaberg P.G."/>
            <person name="Yang J."/>
            <person name="Wegrzyn J.L."/>
            <person name="Swenson N.G."/>
        </authorList>
    </citation>
    <scope>NUCLEOTIDE SEQUENCE</scope>
    <source>
        <strain evidence="2">91603</strain>
    </source>
</reference>
<name>A0AAD5J9Y5_ACENE</name>
<sequence length="189" mass="21038">MKILQDLQIDPPVQRLRRHRLVAWQRPPAGWFKLNCDGSCRGNPGSSGGGGVIRDDVGTVRGAYSAHFGHGTNNGAELRAITEGIALCKRLNLFNVIIGSDSKVVVDWLRAVKCTLWYLWDYCDDLLKALEGVNFMVVHQIREANQAADFLARQGELGGNLTYEGHQNLPRFLRGVMCLDKLGFSCLRN</sequence>
<proteinExistence type="predicted"/>
<feature type="domain" description="RNase H type-1" evidence="1">
    <location>
        <begin position="28"/>
        <end position="157"/>
    </location>
</feature>
<dbReference type="Proteomes" id="UP001064489">
    <property type="component" value="Chromosome 6"/>
</dbReference>
<dbReference type="CDD" id="cd06222">
    <property type="entry name" value="RNase_H_like"/>
    <property type="match status" value="1"/>
</dbReference>
<evidence type="ECO:0000313" key="3">
    <source>
        <dbReference type="Proteomes" id="UP001064489"/>
    </source>
</evidence>
<dbReference type="InterPro" id="IPR002156">
    <property type="entry name" value="RNaseH_domain"/>
</dbReference>
<dbReference type="InterPro" id="IPR044730">
    <property type="entry name" value="RNase_H-like_dom_plant"/>
</dbReference>
<protein>
    <recommendedName>
        <fullName evidence="1">RNase H type-1 domain-containing protein</fullName>
    </recommendedName>
</protein>
<dbReference type="PROSITE" id="PS50879">
    <property type="entry name" value="RNASE_H_1"/>
    <property type="match status" value="1"/>
</dbReference>
<dbReference type="GO" id="GO:0004523">
    <property type="term" value="F:RNA-DNA hybrid ribonuclease activity"/>
    <property type="evidence" value="ECO:0007669"/>
    <property type="project" value="InterPro"/>
</dbReference>
<accession>A0AAD5J9Y5</accession>
<comment type="caution">
    <text evidence="2">The sequence shown here is derived from an EMBL/GenBank/DDBJ whole genome shotgun (WGS) entry which is preliminary data.</text>
</comment>